<dbReference type="GO" id="GO:0140114">
    <property type="term" value="P:cellular detoxification of fluoride"/>
    <property type="evidence" value="ECO:0007669"/>
    <property type="project" value="UniProtKB-UniRule"/>
</dbReference>
<accession>A0A7W3JJ87</accession>
<evidence type="ECO:0000256" key="8">
    <source>
        <dbReference type="ARBA" id="ARBA00035585"/>
    </source>
</evidence>
<name>A0A7W3JJ87_9MICO</name>
<dbReference type="GO" id="GO:0046872">
    <property type="term" value="F:metal ion binding"/>
    <property type="evidence" value="ECO:0007669"/>
    <property type="project" value="UniProtKB-KW"/>
</dbReference>
<keyword evidence="10" id="KW-0813">Transport</keyword>
<comment type="function">
    <text evidence="9 10">Fluoride-specific ion channel. Important for reducing fluoride concentration in the cell, thus reducing its toxicity.</text>
</comment>
<comment type="activity regulation">
    <text evidence="10">Na(+) is not transported, but it plays an essential structural role and its presence is essential for fluoride channel function.</text>
</comment>
<protein>
    <recommendedName>
        <fullName evidence="10">Fluoride-specific ion channel FluC</fullName>
    </recommendedName>
</protein>
<dbReference type="Pfam" id="PF02537">
    <property type="entry name" value="CRCB"/>
    <property type="match status" value="1"/>
</dbReference>
<gene>
    <name evidence="10" type="primary">fluC</name>
    <name evidence="10 11" type="synonym">crcB</name>
    <name evidence="12" type="ORF">FB463_002092</name>
    <name evidence="11" type="ORF">FFA01_04920</name>
</gene>
<comment type="subcellular location">
    <subcellularLocation>
        <location evidence="1 10">Cell membrane</location>
        <topology evidence="1 10">Multi-pass membrane protein</topology>
    </subcellularLocation>
</comment>
<evidence type="ECO:0000313" key="11">
    <source>
        <dbReference type="EMBL" id="GEK82183.1"/>
    </source>
</evidence>
<dbReference type="EMBL" id="BJUV01000003">
    <property type="protein sequence ID" value="GEK82183.1"/>
    <property type="molecule type" value="Genomic_DNA"/>
</dbReference>
<sequence length="164" mass="16335">MTDDTTARASEGSGRARPVHLRWSSIGLVALGGTVGTAIREGLALTFPAPPGGFPLTVFAINLVGSFALGLLLETLVRRGPDEGARRTARLLLGTGLIGGFTTYSAFAVDVAALTDGAPAVAIGYAVGSVVLGAVAAGAGIVAGARLHGRRSRRGASDRPGGAS</sequence>
<evidence type="ECO:0000256" key="3">
    <source>
        <dbReference type="ARBA" id="ARBA00022692"/>
    </source>
</evidence>
<dbReference type="Proteomes" id="UP000522688">
    <property type="component" value="Unassembled WGS sequence"/>
</dbReference>
<keyword evidence="10" id="KW-0479">Metal-binding</keyword>
<dbReference type="InterPro" id="IPR003691">
    <property type="entry name" value="FluC"/>
</dbReference>
<evidence type="ECO:0000256" key="1">
    <source>
        <dbReference type="ARBA" id="ARBA00004651"/>
    </source>
</evidence>
<evidence type="ECO:0000256" key="4">
    <source>
        <dbReference type="ARBA" id="ARBA00022989"/>
    </source>
</evidence>
<dbReference type="AlphaFoldDB" id="A0A7W3JJ87"/>
<dbReference type="Proteomes" id="UP000321154">
    <property type="component" value="Unassembled WGS sequence"/>
</dbReference>
<dbReference type="GO" id="GO:0005886">
    <property type="term" value="C:plasma membrane"/>
    <property type="evidence" value="ECO:0007669"/>
    <property type="project" value="UniProtKB-SubCell"/>
</dbReference>
<evidence type="ECO:0000256" key="9">
    <source>
        <dbReference type="ARBA" id="ARBA00049940"/>
    </source>
</evidence>
<dbReference type="GO" id="GO:0062054">
    <property type="term" value="F:fluoride channel activity"/>
    <property type="evidence" value="ECO:0007669"/>
    <property type="project" value="UniProtKB-UniRule"/>
</dbReference>
<keyword evidence="10" id="KW-0406">Ion transport</keyword>
<dbReference type="PANTHER" id="PTHR28259">
    <property type="entry name" value="FLUORIDE EXPORT PROTEIN 1-RELATED"/>
    <property type="match status" value="1"/>
</dbReference>
<keyword evidence="3 10" id="KW-0812">Transmembrane</keyword>
<organism evidence="12 14">
    <name type="scientific">Frigoribacterium faeni</name>
    <dbReference type="NCBI Taxonomy" id="145483"/>
    <lineage>
        <taxon>Bacteria</taxon>
        <taxon>Bacillati</taxon>
        <taxon>Actinomycetota</taxon>
        <taxon>Actinomycetes</taxon>
        <taxon>Micrococcales</taxon>
        <taxon>Microbacteriaceae</taxon>
        <taxon>Frigoribacterium</taxon>
    </lineage>
</organism>
<comment type="similarity">
    <text evidence="7 10">Belongs to the fluoride channel Fluc/FEX (TC 1.A.43) family.</text>
</comment>
<evidence type="ECO:0000256" key="6">
    <source>
        <dbReference type="ARBA" id="ARBA00023303"/>
    </source>
</evidence>
<dbReference type="EMBL" id="JACGWW010000002">
    <property type="protein sequence ID" value="MBA8813843.1"/>
    <property type="molecule type" value="Genomic_DNA"/>
</dbReference>
<keyword evidence="6 10" id="KW-0407">Ion channel</keyword>
<feature type="binding site" evidence="10">
    <location>
        <position position="99"/>
    </location>
    <ligand>
        <name>Na(+)</name>
        <dbReference type="ChEBI" id="CHEBI:29101"/>
        <note>structural</note>
    </ligand>
</feature>
<keyword evidence="2 10" id="KW-1003">Cell membrane</keyword>
<feature type="transmembrane region" description="Helical" evidence="10">
    <location>
        <begin position="89"/>
        <end position="109"/>
    </location>
</feature>
<keyword evidence="5 10" id="KW-0472">Membrane</keyword>
<keyword evidence="10" id="KW-0915">Sodium</keyword>
<reference evidence="12 14" key="2">
    <citation type="submission" date="2020-07" db="EMBL/GenBank/DDBJ databases">
        <title>Sequencing the genomes of 1000 actinobacteria strains.</title>
        <authorList>
            <person name="Klenk H.-P."/>
        </authorList>
    </citation>
    <scope>NUCLEOTIDE SEQUENCE [LARGE SCALE GENOMIC DNA]</scope>
    <source>
        <strain evidence="12 14">DSM 10309</strain>
    </source>
</reference>
<evidence type="ECO:0000256" key="7">
    <source>
        <dbReference type="ARBA" id="ARBA00035120"/>
    </source>
</evidence>
<comment type="catalytic activity">
    <reaction evidence="8">
        <text>fluoride(in) = fluoride(out)</text>
        <dbReference type="Rhea" id="RHEA:76159"/>
        <dbReference type="ChEBI" id="CHEBI:17051"/>
    </reaction>
    <physiologicalReaction direction="left-to-right" evidence="8">
        <dbReference type="Rhea" id="RHEA:76160"/>
    </physiologicalReaction>
</comment>
<reference evidence="11 13" key="1">
    <citation type="submission" date="2019-07" db="EMBL/GenBank/DDBJ databases">
        <title>Whole genome shotgun sequence of Frigoribacterium faeni NBRC 103066.</title>
        <authorList>
            <person name="Hosoyama A."/>
            <person name="Uohara A."/>
            <person name="Ohji S."/>
            <person name="Ichikawa N."/>
        </authorList>
    </citation>
    <scope>NUCLEOTIDE SEQUENCE [LARGE SCALE GENOMIC DNA]</scope>
    <source>
        <strain evidence="11 13">NBRC 103066</strain>
    </source>
</reference>
<proteinExistence type="inferred from homology"/>
<feature type="transmembrane region" description="Helical" evidence="10">
    <location>
        <begin position="59"/>
        <end position="77"/>
    </location>
</feature>
<dbReference type="HAMAP" id="MF_00454">
    <property type="entry name" value="FluC"/>
    <property type="match status" value="1"/>
</dbReference>
<keyword evidence="4 10" id="KW-1133">Transmembrane helix</keyword>
<evidence type="ECO:0000313" key="14">
    <source>
        <dbReference type="Proteomes" id="UP000522688"/>
    </source>
</evidence>
<dbReference type="PANTHER" id="PTHR28259:SF1">
    <property type="entry name" value="FLUORIDE EXPORT PROTEIN 1-RELATED"/>
    <property type="match status" value="1"/>
</dbReference>
<evidence type="ECO:0000313" key="12">
    <source>
        <dbReference type="EMBL" id="MBA8813843.1"/>
    </source>
</evidence>
<feature type="transmembrane region" description="Helical" evidence="10">
    <location>
        <begin position="121"/>
        <end position="145"/>
    </location>
</feature>
<evidence type="ECO:0000313" key="13">
    <source>
        <dbReference type="Proteomes" id="UP000321154"/>
    </source>
</evidence>
<feature type="transmembrane region" description="Helical" evidence="10">
    <location>
        <begin position="21"/>
        <end position="39"/>
    </location>
</feature>
<dbReference type="RefSeq" id="WP_244289660.1">
    <property type="nucleotide sequence ID" value="NZ_BAAAHR010000003.1"/>
</dbReference>
<keyword evidence="13" id="KW-1185">Reference proteome</keyword>
<feature type="binding site" evidence="10">
    <location>
        <position position="102"/>
    </location>
    <ligand>
        <name>Na(+)</name>
        <dbReference type="ChEBI" id="CHEBI:29101"/>
        <note>structural</note>
    </ligand>
</feature>
<evidence type="ECO:0000256" key="2">
    <source>
        <dbReference type="ARBA" id="ARBA00022475"/>
    </source>
</evidence>
<comment type="caution">
    <text evidence="12">The sequence shown here is derived from an EMBL/GenBank/DDBJ whole genome shotgun (WGS) entry which is preliminary data.</text>
</comment>
<evidence type="ECO:0000256" key="5">
    <source>
        <dbReference type="ARBA" id="ARBA00023136"/>
    </source>
</evidence>
<evidence type="ECO:0000256" key="10">
    <source>
        <dbReference type="HAMAP-Rule" id="MF_00454"/>
    </source>
</evidence>